<reference evidence="9" key="2">
    <citation type="submission" date="2006-05" db="EMBL/GenBank/DDBJ databases">
        <title>Sequencing of the draft genome and assembly of Desulfuromonas acetoxidans DSM 684.</title>
        <authorList>
            <consortium name="US DOE Joint Genome Institute (JGI-PGF)"/>
            <person name="Copeland A."/>
            <person name="Lucas S."/>
            <person name="Lapidus A."/>
            <person name="Barry K."/>
            <person name="Detter J.C."/>
            <person name="Glavina del Rio T."/>
            <person name="Hammon N."/>
            <person name="Israni S."/>
            <person name="Dalin E."/>
            <person name="Tice H."/>
            <person name="Bruce D."/>
            <person name="Pitluck S."/>
            <person name="Richardson P."/>
        </authorList>
    </citation>
    <scope>NUCLEOTIDE SEQUENCE [LARGE SCALE GENOMIC DNA]</scope>
    <source>
        <strain evidence="9">DSM 684</strain>
    </source>
</reference>
<comment type="subunit">
    <text evidence="5 6">The basal body constitutes a major portion of the flagellar organelle and consists of four rings (L,P,S, and M) mounted on a central rod. The rod consists of about 26 subunits of FlgG in the distal portion, and FlgB, FlgC and FlgF are thought to build up the proximal portion of the rod with about 6 subunits each.</text>
</comment>
<accession>Q1JZU1</accession>
<evidence type="ECO:0000256" key="3">
    <source>
        <dbReference type="ARBA" id="ARBA00017941"/>
    </source>
</evidence>
<comment type="similarity">
    <text evidence="2">Belongs to the flagella basal body rod proteins family.</text>
</comment>
<organism evidence="9 10">
    <name type="scientific">Desulfuromonas acetoxidans (strain DSM 684 / 11070)</name>
    <dbReference type="NCBI Taxonomy" id="281689"/>
    <lineage>
        <taxon>Bacteria</taxon>
        <taxon>Pseudomonadati</taxon>
        <taxon>Thermodesulfobacteriota</taxon>
        <taxon>Desulfuromonadia</taxon>
        <taxon>Desulfuromonadales</taxon>
        <taxon>Desulfuromonadaceae</taxon>
        <taxon>Desulfuromonas</taxon>
    </lineage>
</organism>
<protein>
    <recommendedName>
        <fullName evidence="3 6">Flagellar basal-body rod protein FlgC</fullName>
    </recommendedName>
</protein>
<dbReference type="EMBL" id="AAEW02000008">
    <property type="protein sequence ID" value="EAT15801.1"/>
    <property type="molecule type" value="Genomic_DNA"/>
</dbReference>
<keyword evidence="4 6" id="KW-0975">Bacterial flagellum</keyword>
<feature type="domain" description="Flagellar basal body rod protein N-terminal" evidence="7">
    <location>
        <begin position="7"/>
        <end position="34"/>
    </location>
</feature>
<keyword evidence="9" id="KW-0969">Cilium</keyword>
<keyword evidence="9" id="KW-0282">Flagellum</keyword>
<comment type="caution">
    <text evidence="9">The sequence shown here is derived from an EMBL/GenBank/DDBJ whole genome shotgun (WGS) entry which is preliminary data.</text>
</comment>
<reference evidence="9" key="1">
    <citation type="submission" date="2006-05" db="EMBL/GenBank/DDBJ databases">
        <title>Annotation of the draft genome assembly of Desulfuromonas acetoxidans DSM 684.</title>
        <authorList>
            <consortium name="US DOE Joint Genome Institute (JGI-ORNL)"/>
            <person name="Larimer F."/>
            <person name="Land M."/>
            <person name="Hauser L."/>
        </authorList>
    </citation>
    <scope>NUCLEOTIDE SEQUENCE [LARGE SCALE GENOMIC DNA]</scope>
    <source>
        <strain evidence="9">DSM 684</strain>
    </source>
</reference>
<feature type="domain" description="Flagellar basal-body/hook protein C-terminal" evidence="8">
    <location>
        <begin position="97"/>
        <end position="140"/>
    </location>
</feature>
<comment type="subcellular location">
    <subcellularLocation>
        <location evidence="1 6">Bacterial flagellum basal body</location>
    </subcellularLocation>
</comment>
<name>Q1JZU1_DESA6</name>
<keyword evidence="9" id="KW-0966">Cell projection</keyword>
<evidence type="ECO:0000259" key="7">
    <source>
        <dbReference type="Pfam" id="PF00460"/>
    </source>
</evidence>
<dbReference type="PANTHER" id="PTHR30435:SF2">
    <property type="entry name" value="FLAGELLAR BASAL-BODY ROD PROTEIN FLGC"/>
    <property type="match status" value="1"/>
</dbReference>
<evidence type="ECO:0000256" key="5">
    <source>
        <dbReference type="ARBA" id="ARBA00025933"/>
    </source>
</evidence>
<evidence type="ECO:0000256" key="1">
    <source>
        <dbReference type="ARBA" id="ARBA00004117"/>
    </source>
</evidence>
<proteinExistence type="inferred from homology"/>
<evidence type="ECO:0000256" key="4">
    <source>
        <dbReference type="ARBA" id="ARBA00023143"/>
    </source>
</evidence>
<evidence type="ECO:0000313" key="10">
    <source>
        <dbReference type="Proteomes" id="UP000005695"/>
    </source>
</evidence>
<dbReference type="GO" id="GO:0071978">
    <property type="term" value="P:bacterial-type flagellum-dependent swarming motility"/>
    <property type="evidence" value="ECO:0007669"/>
    <property type="project" value="TreeGrafter"/>
</dbReference>
<evidence type="ECO:0000313" key="9">
    <source>
        <dbReference type="EMBL" id="EAT15801.1"/>
    </source>
</evidence>
<dbReference type="OrthoDB" id="9813951at2"/>
<dbReference type="GO" id="GO:0030694">
    <property type="term" value="C:bacterial-type flagellum basal body, rod"/>
    <property type="evidence" value="ECO:0007669"/>
    <property type="project" value="UniProtKB-UniRule"/>
</dbReference>
<gene>
    <name evidence="9" type="ORF">Dace_2501</name>
</gene>
<evidence type="ECO:0000259" key="8">
    <source>
        <dbReference type="Pfam" id="PF06429"/>
    </source>
</evidence>
<dbReference type="RefSeq" id="WP_006000264.1">
    <property type="nucleotide sequence ID" value="NZ_AAEW02000008.1"/>
</dbReference>
<dbReference type="Pfam" id="PF06429">
    <property type="entry name" value="Flg_bbr_C"/>
    <property type="match status" value="1"/>
</dbReference>
<dbReference type="NCBIfam" id="TIGR01395">
    <property type="entry name" value="FlgC"/>
    <property type="match status" value="1"/>
</dbReference>
<dbReference type="AlphaFoldDB" id="Q1JZU1"/>
<dbReference type="InterPro" id="IPR001444">
    <property type="entry name" value="Flag_bb_rod_N"/>
</dbReference>
<evidence type="ECO:0000256" key="2">
    <source>
        <dbReference type="ARBA" id="ARBA00009677"/>
    </source>
</evidence>
<dbReference type="InterPro" id="IPR019776">
    <property type="entry name" value="Flagellar_basal_body_rod_CS"/>
</dbReference>
<dbReference type="InterPro" id="IPR010930">
    <property type="entry name" value="Flg_bb/hook_C_dom"/>
</dbReference>
<dbReference type="PROSITE" id="PS00588">
    <property type="entry name" value="FLAGELLA_BB_ROD"/>
    <property type="match status" value="1"/>
</dbReference>
<evidence type="ECO:0000256" key="6">
    <source>
        <dbReference type="RuleBase" id="RU362062"/>
    </source>
</evidence>
<dbReference type="Proteomes" id="UP000005695">
    <property type="component" value="Unassembled WGS sequence"/>
</dbReference>
<dbReference type="PANTHER" id="PTHR30435">
    <property type="entry name" value="FLAGELLAR PROTEIN"/>
    <property type="match status" value="1"/>
</dbReference>
<keyword evidence="10" id="KW-1185">Reference proteome</keyword>
<sequence>MDIFTSLNISSSALKAQRIRLDTISSNMANAETTRTPEGGPYRRKMVVFEPAQVSFADHLSAKEKKALNGVQVSQIVTEDSEPRLIFDPSHPDANDQGYVALPNIDLLKETTDMMLATRAYEANITTIKSAKRMALKALEIGK</sequence>
<dbReference type="InterPro" id="IPR006299">
    <property type="entry name" value="FlgC"/>
</dbReference>
<dbReference type="Pfam" id="PF00460">
    <property type="entry name" value="Flg_bb_rod"/>
    <property type="match status" value="1"/>
</dbReference>